<proteinExistence type="predicted"/>
<dbReference type="Pfam" id="PF04149">
    <property type="entry name" value="DUF397"/>
    <property type="match status" value="1"/>
</dbReference>
<reference evidence="3" key="1">
    <citation type="submission" date="2016-10" db="EMBL/GenBank/DDBJ databases">
        <authorList>
            <person name="Varghese N."/>
            <person name="Submissions S."/>
        </authorList>
    </citation>
    <scope>NUCLEOTIDE SEQUENCE [LARGE SCALE GENOMIC DNA]</scope>
    <source>
        <strain evidence="3">CGMCC 4.2126</strain>
    </source>
</reference>
<organism evidence="2 3">
    <name type="scientific">Streptosporangium canum</name>
    <dbReference type="NCBI Taxonomy" id="324952"/>
    <lineage>
        <taxon>Bacteria</taxon>
        <taxon>Bacillati</taxon>
        <taxon>Actinomycetota</taxon>
        <taxon>Actinomycetes</taxon>
        <taxon>Streptosporangiales</taxon>
        <taxon>Streptosporangiaceae</taxon>
        <taxon>Streptosporangium</taxon>
    </lineage>
</organism>
<evidence type="ECO:0000313" key="2">
    <source>
        <dbReference type="EMBL" id="SFI48273.1"/>
    </source>
</evidence>
<dbReference type="RefSeq" id="WP_086570584.1">
    <property type="nucleotide sequence ID" value="NZ_FOQY01000003.1"/>
</dbReference>
<sequence>MDSDSQFHGAVWRSRCNNGTCVEIASQGGWVGVRDGKAGGTGPVLSFTHEEWTTFVMAVKNGDFDV</sequence>
<evidence type="ECO:0000259" key="1">
    <source>
        <dbReference type="Pfam" id="PF04149"/>
    </source>
</evidence>
<dbReference type="GeneID" id="96297082"/>
<accession>A0A1I3IKG9</accession>
<dbReference type="InterPro" id="IPR007278">
    <property type="entry name" value="DUF397"/>
</dbReference>
<keyword evidence="3" id="KW-1185">Reference proteome</keyword>
<gene>
    <name evidence="2" type="ORF">SAMN05216275_103325</name>
</gene>
<evidence type="ECO:0000313" key="3">
    <source>
        <dbReference type="Proteomes" id="UP000199111"/>
    </source>
</evidence>
<feature type="domain" description="DUF397" evidence="1">
    <location>
        <begin position="14"/>
        <end position="60"/>
    </location>
</feature>
<dbReference type="EMBL" id="FOQY01000003">
    <property type="protein sequence ID" value="SFI48273.1"/>
    <property type="molecule type" value="Genomic_DNA"/>
</dbReference>
<dbReference type="AlphaFoldDB" id="A0A1I3IKG9"/>
<name>A0A1I3IKG9_9ACTN</name>
<protein>
    <recommendedName>
        <fullName evidence="1">DUF397 domain-containing protein</fullName>
    </recommendedName>
</protein>
<dbReference type="Proteomes" id="UP000199111">
    <property type="component" value="Unassembled WGS sequence"/>
</dbReference>